<dbReference type="EMBL" id="CP118627">
    <property type="protein sequence ID" value="WEA14352.1"/>
    <property type="molecule type" value="Genomic_DNA"/>
</dbReference>
<dbReference type="SMART" id="SM00421">
    <property type="entry name" value="HTH_LUXR"/>
    <property type="match status" value="1"/>
</dbReference>
<dbReference type="OrthoDB" id="9780153at2"/>
<evidence type="ECO:0000313" key="11">
    <source>
        <dbReference type="EMBL" id="WEA14352.1"/>
    </source>
</evidence>
<dbReference type="PANTHER" id="PTHR43214:SF37">
    <property type="entry name" value="TRANSCRIPTIONAL REGULATORY PROTEIN YDFI"/>
    <property type="match status" value="1"/>
</dbReference>
<organism evidence="8 13">
    <name type="scientific">Lactococcus garvieae</name>
    <dbReference type="NCBI Taxonomy" id="1363"/>
    <lineage>
        <taxon>Bacteria</taxon>
        <taxon>Bacillati</taxon>
        <taxon>Bacillota</taxon>
        <taxon>Bacilli</taxon>
        <taxon>Lactobacillales</taxon>
        <taxon>Streptococcaceae</taxon>
        <taxon>Lactococcus</taxon>
    </lineage>
</organism>
<dbReference type="Gene3D" id="3.40.50.2300">
    <property type="match status" value="1"/>
</dbReference>
<evidence type="ECO:0000256" key="1">
    <source>
        <dbReference type="ARBA" id="ARBA00022553"/>
    </source>
</evidence>
<dbReference type="FunFam" id="1.10.10.10:FF:000153">
    <property type="entry name" value="LuxR family transcriptional regulator"/>
    <property type="match status" value="1"/>
</dbReference>
<name>A0A098CTE5_9LACT</name>
<dbReference type="PATRIC" id="fig|1363.32.peg.728"/>
<dbReference type="Proteomes" id="UP001164042">
    <property type="component" value="Chromosome"/>
</dbReference>
<dbReference type="CDD" id="cd06170">
    <property type="entry name" value="LuxR_C_like"/>
    <property type="match status" value="1"/>
</dbReference>
<dbReference type="PRINTS" id="PR00038">
    <property type="entry name" value="HTHLUXR"/>
</dbReference>
<dbReference type="InterPro" id="IPR039420">
    <property type="entry name" value="WalR-like"/>
</dbReference>
<dbReference type="Pfam" id="PF00196">
    <property type="entry name" value="GerE"/>
    <property type="match status" value="1"/>
</dbReference>
<dbReference type="AlphaFoldDB" id="A0A098CTE5"/>
<dbReference type="InterPro" id="IPR000792">
    <property type="entry name" value="Tscrpt_reg_LuxR_C"/>
</dbReference>
<evidence type="ECO:0000313" key="10">
    <source>
        <dbReference type="EMBL" id="UYT11096.1"/>
    </source>
</evidence>
<dbReference type="GO" id="GO:0000160">
    <property type="term" value="P:phosphorelay signal transduction system"/>
    <property type="evidence" value="ECO:0007669"/>
    <property type="project" value="InterPro"/>
</dbReference>
<dbReference type="EMBL" id="BLXU01000013">
    <property type="protein sequence ID" value="GFO52637.1"/>
    <property type="molecule type" value="Genomic_DNA"/>
</dbReference>
<dbReference type="CDD" id="cd17535">
    <property type="entry name" value="REC_NarL-like"/>
    <property type="match status" value="1"/>
</dbReference>
<keyword evidence="3 8" id="KW-0238">DNA-binding</keyword>
<dbReference type="PROSITE" id="PS50110">
    <property type="entry name" value="RESPONSE_REGULATORY"/>
    <property type="match status" value="1"/>
</dbReference>
<dbReference type="Proteomes" id="UP001217324">
    <property type="component" value="Chromosome"/>
</dbReference>
<sequence>MDKIKLLIVDDHQMVRLGLSSFMNIQPDIEVVGEAADGESGYLKAKNLKPDVILMDLVMDRLDGIGATQKILAEMPEQKILILTSFLDDEKVFPALAAGAKGYILKTSQAAEIASAIRKVASGQDVLSGAVKEKINQQKHRKPELYDNLSKREMEVLKILAQGLSNQEIADQLFISLKTVKTHVSNIFNKLEVNDRTQATIYAIQHKLVDQ</sequence>
<dbReference type="PROSITE" id="PS00622">
    <property type="entry name" value="HTH_LUXR_1"/>
    <property type="match status" value="1"/>
</dbReference>
<evidence type="ECO:0000256" key="2">
    <source>
        <dbReference type="ARBA" id="ARBA00023015"/>
    </source>
</evidence>
<dbReference type="SUPFAM" id="SSF52172">
    <property type="entry name" value="CheY-like"/>
    <property type="match status" value="1"/>
</dbReference>
<protein>
    <submittedName>
        <fullName evidence="8">DNA-binding response regulator</fullName>
    </submittedName>
    <submittedName>
        <fullName evidence="10">Response regulator transcription factor</fullName>
    </submittedName>
    <submittedName>
        <fullName evidence="9">Two component transcriptional regulator, LuxR family</fullName>
    </submittedName>
</protein>
<dbReference type="EMBL" id="CP109635">
    <property type="protein sequence ID" value="UYT11096.1"/>
    <property type="molecule type" value="Genomic_DNA"/>
</dbReference>
<keyword evidence="1 5" id="KW-0597">Phosphoprotein</keyword>
<dbReference type="PANTHER" id="PTHR43214">
    <property type="entry name" value="TWO-COMPONENT RESPONSE REGULATOR"/>
    <property type="match status" value="1"/>
</dbReference>
<gene>
    <name evidence="8" type="primary">llrD</name>
    <name evidence="8" type="ORF">ikelab_19120</name>
    <name evidence="10" type="ORF">OF801_03875</name>
    <name evidence="11" type="ORF">PWF74_02320</name>
    <name evidence="9" type="ORF">SAMN05216438_10767</name>
</gene>
<dbReference type="Proteomes" id="UP000181969">
    <property type="component" value="Unassembled WGS sequence"/>
</dbReference>
<keyword evidence="2" id="KW-0805">Transcription regulation</keyword>
<dbReference type="eggNOG" id="COG2197">
    <property type="taxonomic scope" value="Bacteria"/>
</dbReference>
<reference evidence="11" key="4">
    <citation type="submission" date="2023-02" db="EMBL/GenBank/DDBJ databases">
        <title>Comparative genomics and fermentation flavor characterization of five lactic acid bacteria reveal flavor biosynthesis metabolic pathways in fermented muskmelon puree.</title>
        <authorList>
            <person name="Yuan L."/>
            <person name="Li M."/>
            <person name="Xu X."/>
            <person name="Lao F."/>
            <person name="Wu J."/>
        </authorList>
    </citation>
    <scope>NUCLEOTIDE SEQUENCE</scope>
    <source>
        <strain evidence="11">Pa-2</strain>
    </source>
</reference>
<feature type="domain" description="HTH luxR-type" evidence="6">
    <location>
        <begin position="142"/>
        <end position="207"/>
    </location>
</feature>
<dbReference type="InterPro" id="IPR058245">
    <property type="entry name" value="NreC/VraR/RcsB-like_REC"/>
</dbReference>
<accession>A0A098CTE5</accession>
<dbReference type="InterPro" id="IPR011006">
    <property type="entry name" value="CheY-like_superfamily"/>
</dbReference>
<evidence type="ECO:0000313" key="9">
    <source>
        <dbReference type="EMBL" id="SFL38039.1"/>
    </source>
</evidence>
<dbReference type="RefSeq" id="WP_004258491.1">
    <property type="nucleotide sequence ID" value="NZ_AP027239.1"/>
</dbReference>
<evidence type="ECO:0000256" key="3">
    <source>
        <dbReference type="ARBA" id="ARBA00023125"/>
    </source>
</evidence>
<keyword evidence="4" id="KW-0804">Transcription</keyword>
<dbReference type="Pfam" id="PF00072">
    <property type="entry name" value="Response_reg"/>
    <property type="match status" value="1"/>
</dbReference>
<dbReference type="InterPro" id="IPR001789">
    <property type="entry name" value="Sig_transdc_resp-reg_receiver"/>
</dbReference>
<dbReference type="OMA" id="NVLRKTQ"/>
<dbReference type="GO" id="GO:0003677">
    <property type="term" value="F:DNA binding"/>
    <property type="evidence" value="ECO:0007669"/>
    <property type="project" value="UniProtKB-KW"/>
</dbReference>
<dbReference type="PROSITE" id="PS50043">
    <property type="entry name" value="HTH_LUXR_2"/>
    <property type="match status" value="1"/>
</dbReference>
<evidence type="ECO:0000313" key="8">
    <source>
        <dbReference type="EMBL" id="GFO52637.1"/>
    </source>
</evidence>
<dbReference type="SUPFAM" id="SSF46894">
    <property type="entry name" value="C-terminal effector domain of the bipartite response regulators"/>
    <property type="match status" value="1"/>
</dbReference>
<proteinExistence type="predicted"/>
<evidence type="ECO:0000313" key="12">
    <source>
        <dbReference type="Proteomes" id="UP000181969"/>
    </source>
</evidence>
<dbReference type="Proteomes" id="UP000504756">
    <property type="component" value="Unassembled WGS sequence"/>
</dbReference>
<dbReference type="GO" id="GO:0006355">
    <property type="term" value="P:regulation of DNA-templated transcription"/>
    <property type="evidence" value="ECO:0007669"/>
    <property type="project" value="InterPro"/>
</dbReference>
<evidence type="ECO:0000256" key="4">
    <source>
        <dbReference type="ARBA" id="ARBA00023163"/>
    </source>
</evidence>
<feature type="modified residue" description="4-aspartylphosphate" evidence="5">
    <location>
        <position position="56"/>
    </location>
</feature>
<evidence type="ECO:0000259" key="6">
    <source>
        <dbReference type="PROSITE" id="PS50043"/>
    </source>
</evidence>
<feature type="domain" description="Response regulatory" evidence="7">
    <location>
        <begin position="5"/>
        <end position="121"/>
    </location>
</feature>
<evidence type="ECO:0000259" key="7">
    <source>
        <dbReference type="PROSITE" id="PS50110"/>
    </source>
</evidence>
<dbReference type="SMART" id="SM00448">
    <property type="entry name" value="REC"/>
    <property type="match status" value="1"/>
</dbReference>
<reference evidence="10" key="3">
    <citation type="submission" date="2022-10" db="EMBL/GenBank/DDBJ databases">
        <title>Genome assembly of Lactococcus garvieae isolates from cricket gut.</title>
        <authorList>
            <person name="Luecke A.R."/>
            <person name="Brown A.M.V."/>
            <person name="Wakeman C.A."/>
        </authorList>
    </citation>
    <scope>NUCLEOTIDE SEQUENCE</scope>
    <source>
        <strain evidence="10">Alexii-11_2</strain>
    </source>
</reference>
<reference evidence="9 12" key="1">
    <citation type="submission" date="2016-10" db="EMBL/GenBank/DDBJ databases">
        <authorList>
            <person name="de Groot N.N."/>
        </authorList>
    </citation>
    <scope>NUCLEOTIDE SEQUENCE [LARGE SCALE GENOMIC DNA]</scope>
    <source>
        <strain evidence="9 12">M79</strain>
    </source>
</reference>
<dbReference type="InterPro" id="IPR016032">
    <property type="entry name" value="Sig_transdc_resp-reg_C-effctor"/>
</dbReference>
<evidence type="ECO:0000256" key="5">
    <source>
        <dbReference type="PROSITE-ProRule" id="PRU00169"/>
    </source>
</evidence>
<dbReference type="GeneID" id="75143389"/>
<dbReference type="EMBL" id="FOTJ01000007">
    <property type="protein sequence ID" value="SFL38039.1"/>
    <property type="molecule type" value="Genomic_DNA"/>
</dbReference>
<reference evidence="8 13" key="2">
    <citation type="submission" date="2020-06" db="EMBL/GenBank/DDBJ databases">
        <title>Draft genome sequence of Lactic acid bacteria from Okinawan-style tofu.</title>
        <authorList>
            <person name="Takara I."/>
            <person name="Ikematsu S."/>
        </authorList>
    </citation>
    <scope>NUCLEOTIDE SEQUENCE [LARGE SCALE GENOMIC DNA]</scope>
    <source>
        <strain evidence="13">lg38</strain>
        <strain evidence="8">Lg38</strain>
    </source>
</reference>
<evidence type="ECO:0000313" key="13">
    <source>
        <dbReference type="Proteomes" id="UP000504756"/>
    </source>
</evidence>